<sequence>MSPSRAAKRAGIAGAVVGVAAAGLATAFAVERALVRRSVNKPGDPYVDEPFGDQPFDESLTVTAADGTDLHVEIVNPRVRPEPEAPAAPPAPRRWLGRRKPGKSDGVVTGGKPTIVFVHGFALDMGTFYFQRKALAELGEYRLVFYDQPGHGRSSKLQSGTYDIAALGRSLAAVLDATVPDGHIILVGHSMGGMTIMAFAEQFPEWFGNRVTGVVLMSTSAGLFDKATLGVTNVVARVSAPFFPLWDKAAKLGGGTIDRARVASSDLAWLLTRRYGFGEAKPSPSLVTFVESMNSKTSVETLTKYLNTLYRHSRLPALSALRGVPVLVIVGDRDYLTPVTHSEEIIQQLPEAELLKVENSGHVVMLEKADEVNAALIPFLEKIS</sequence>
<dbReference type="Gene3D" id="3.40.50.1820">
    <property type="entry name" value="alpha/beta hydrolase"/>
    <property type="match status" value="1"/>
</dbReference>
<evidence type="ECO:0000256" key="2">
    <source>
        <dbReference type="SAM" id="MobiDB-lite"/>
    </source>
</evidence>
<dbReference type="PANTHER" id="PTHR43433:SF1">
    <property type="entry name" value="BLL5160 PROTEIN"/>
    <property type="match status" value="1"/>
</dbReference>
<feature type="domain" description="AB hydrolase-1" evidence="3">
    <location>
        <begin position="113"/>
        <end position="368"/>
    </location>
</feature>
<evidence type="ECO:0000313" key="5">
    <source>
        <dbReference type="Proteomes" id="UP000676967"/>
    </source>
</evidence>
<dbReference type="InterPro" id="IPR050471">
    <property type="entry name" value="AB_hydrolase"/>
</dbReference>
<reference evidence="4 5" key="1">
    <citation type="submission" date="2020-08" db="EMBL/GenBank/DDBJ databases">
        <title>Whole genome shotgun sequence of Actinoplanes ianthinogenes NBRC 13996.</title>
        <authorList>
            <person name="Komaki H."/>
            <person name="Tamura T."/>
        </authorList>
    </citation>
    <scope>NUCLEOTIDE SEQUENCE [LARGE SCALE GENOMIC DNA]</scope>
    <source>
        <strain evidence="4 5">NBRC 13996</strain>
    </source>
</reference>
<keyword evidence="1" id="KW-0575">Peroxidase</keyword>
<keyword evidence="4" id="KW-0378">Hydrolase</keyword>
<keyword evidence="5" id="KW-1185">Reference proteome</keyword>
<evidence type="ECO:0000256" key="1">
    <source>
        <dbReference type="ARBA" id="ARBA00022559"/>
    </source>
</evidence>
<dbReference type="GO" id="GO:0016787">
    <property type="term" value="F:hydrolase activity"/>
    <property type="evidence" value="ECO:0007669"/>
    <property type="project" value="UniProtKB-KW"/>
</dbReference>
<evidence type="ECO:0000259" key="3">
    <source>
        <dbReference type="Pfam" id="PF00561"/>
    </source>
</evidence>
<dbReference type="SUPFAM" id="SSF53474">
    <property type="entry name" value="alpha/beta-Hydrolases"/>
    <property type="match status" value="1"/>
</dbReference>
<accession>A0ABM7LYH3</accession>
<proteinExistence type="predicted"/>
<evidence type="ECO:0000313" key="4">
    <source>
        <dbReference type="EMBL" id="BCJ44350.1"/>
    </source>
</evidence>
<organism evidence="4 5">
    <name type="scientific">Actinoplanes ianthinogenes</name>
    <dbReference type="NCBI Taxonomy" id="122358"/>
    <lineage>
        <taxon>Bacteria</taxon>
        <taxon>Bacillati</taxon>
        <taxon>Actinomycetota</taxon>
        <taxon>Actinomycetes</taxon>
        <taxon>Micromonosporales</taxon>
        <taxon>Micromonosporaceae</taxon>
        <taxon>Actinoplanes</taxon>
    </lineage>
</organism>
<dbReference type="InterPro" id="IPR029058">
    <property type="entry name" value="AB_hydrolase_fold"/>
</dbReference>
<dbReference type="InterPro" id="IPR010916">
    <property type="entry name" value="TonB_box_CS"/>
</dbReference>
<dbReference type="Proteomes" id="UP000676967">
    <property type="component" value="Chromosome"/>
</dbReference>
<name>A0ABM7LYH3_9ACTN</name>
<dbReference type="RefSeq" id="WP_189329234.1">
    <property type="nucleotide sequence ID" value="NZ_AP023356.1"/>
</dbReference>
<dbReference type="InterPro" id="IPR000639">
    <property type="entry name" value="Epox_hydrolase-like"/>
</dbReference>
<dbReference type="PRINTS" id="PR00111">
    <property type="entry name" value="ABHYDROLASE"/>
</dbReference>
<protein>
    <submittedName>
        <fullName evidence="4">Alpha/beta hydrolase</fullName>
    </submittedName>
</protein>
<dbReference type="PROSITE" id="PS00430">
    <property type="entry name" value="TONB_DEPENDENT_REC_1"/>
    <property type="match status" value="1"/>
</dbReference>
<gene>
    <name evidence="4" type="ORF">Aiant_50070</name>
</gene>
<dbReference type="Pfam" id="PF00561">
    <property type="entry name" value="Abhydrolase_1"/>
    <property type="match status" value="1"/>
</dbReference>
<feature type="region of interest" description="Disordered" evidence="2">
    <location>
        <begin position="80"/>
        <end position="106"/>
    </location>
</feature>
<dbReference type="InterPro" id="IPR000073">
    <property type="entry name" value="AB_hydrolase_1"/>
</dbReference>
<dbReference type="PRINTS" id="PR00412">
    <property type="entry name" value="EPOXHYDRLASE"/>
</dbReference>
<dbReference type="EMBL" id="AP023356">
    <property type="protein sequence ID" value="BCJ44350.1"/>
    <property type="molecule type" value="Genomic_DNA"/>
</dbReference>
<dbReference type="PANTHER" id="PTHR43433">
    <property type="entry name" value="HYDROLASE, ALPHA/BETA FOLD FAMILY PROTEIN"/>
    <property type="match status" value="1"/>
</dbReference>
<keyword evidence="1" id="KW-0560">Oxidoreductase</keyword>